<evidence type="ECO:0000313" key="5">
    <source>
        <dbReference type="Proteomes" id="UP000031737"/>
    </source>
</evidence>
<dbReference type="PANTHER" id="PTHR23004:SF11">
    <property type="entry name" value="PROTEIN RPI-1"/>
    <property type="match status" value="1"/>
</dbReference>
<dbReference type="PROSITE" id="PS50309">
    <property type="entry name" value="DC"/>
    <property type="match status" value="2"/>
</dbReference>
<dbReference type="PANTHER" id="PTHR23004">
    <property type="entry name" value="DOUBLECORTIN DOMAIN CONTAINING 2"/>
    <property type="match status" value="1"/>
</dbReference>
<feature type="compositionally biased region" description="Polar residues" evidence="2">
    <location>
        <begin position="256"/>
        <end position="275"/>
    </location>
</feature>
<keyword evidence="5" id="KW-1185">Reference proteome</keyword>
<organism evidence="4 5">
    <name type="scientific">Trypanosoma rangeli SC58</name>
    <dbReference type="NCBI Taxonomy" id="429131"/>
    <lineage>
        <taxon>Eukaryota</taxon>
        <taxon>Discoba</taxon>
        <taxon>Euglenozoa</taxon>
        <taxon>Kinetoplastea</taxon>
        <taxon>Metakinetoplastina</taxon>
        <taxon>Trypanosomatida</taxon>
        <taxon>Trypanosomatidae</taxon>
        <taxon>Trypanosoma</taxon>
        <taxon>Herpetosoma</taxon>
    </lineage>
</organism>
<sequence>MRSAASRREEIQKKIELLRQEREREQRAFEELASMNTEMTPAEIAEAARKKAMEEETTSLQVGQATVSIGDYVQTIDDARALFAAESGIFILDPVKQVYLGEKGKVVCILPSFQGKSVVELVFADGASKMFLTECLALEQNSKSKKAFARPSAHKETHTDPEDLPIPEFVPPPKPEPLPQPSWSTISIPSRKNNLRLSKSEPTTMVTSFSVTATTTAAVNKEGTTLLPPAVERDGRAQEEAPEEKASGEEPKENSPFLTNLGQSTPAPSQTGSENLKSDARMDLSIGLVKEVLSGRQRGEVSAREQLGSPIHFDAVARAPLMGRVEQDNLLKTPRVDFMTYKPGKRRENALVNSANDTAIPTHCPTVYKAKFSLSDTTTRIPRFGSKCCRVAGALPQQTGLKFNSIVLQNSIDTLQAVLSRITRELKWNLVGHVAKRLFTTEGVEITRVDAIRNGMSYVVTPGHTYSPEPVVNKLKSVTPTTSATTLKTKRTFGVDKLIRPTTAPAKTGGVVVHTSNLELQQASVVAVIASAPPAQLSKSSPSLSGHQTRQRVLGKGIAKPISVRVFSNGEYGDSCHDPFPFRTVTIRPIHKTMRAIFNTIERDLEWHSMGKKVEKLYDATGCEITSIEELVDGQAIVVSTGDSFVVPHPSSVLHQDVEKLLANCNGKLPFTGACPRRA</sequence>
<feature type="coiled-coil region" evidence="1">
    <location>
        <begin position="1"/>
        <end position="38"/>
    </location>
</feature>
<evidence type="ECO:0000256" key="1">
    <source>
        <dbReference type="SAM" id="Coils"/>
    </source>
</evidence>
<dbReference type="InterPro" id="IPR036572">
    <property type="entry name" value="Doublecortin_dom_sf"/>
</dbReference>
<proteinExistence type="predicted"/>
<evidence type="ECO:0000259" key="3">
    <source>
        <dbReference type="PROSITE" id="PS50309"/>
    </source>
</evidence>
<feature type="region of interest" description="Disordered" evidence="2">
    <location>
        <begin position="220"/>
        <end position="279"/>
    </location>
</feature>
<evidence type="ECO:0000256" key="2">
    <source>
        <dbReference type="SAM" id="MobiDB-lite"/>
    </source>
</evidence>
<feature type="domain" description="Doublecortin" evidence="3">
    <location>
        <begin position="562"/>
        <end position="645"/>
    </location>
</feature>
<dbReference type="OrthoDB" id="277311at2759"/>
<accession>A0A061J1M4</accession>
<protein>
    <recommendedName>
        <fullName evidence="3">Doublecortin domain-containing protein</fullName>
    </recommendedName>
</protein>
<evidence type="ECO:0000313" key="4">
    <source>
        <dbReference type="EMBL" id="ESL08834.1"/>
    </source>
</evidence>
<reference evidence="4 5" key="1">
    <citation type="submission" date="2013-07" db="EMBL/GenBank/DDBJ databases">
        <authorList>
            <person name="Stoco P.H."/>
            <person name="Wagner G."/>
            <person name="Gerber A."/>
            <person name="Zaha A."/>
            <person name="Thompson C."/>
            <person name="Bartholomeu D.C."/>
            <person name="Luckemeyer D.D."/>
            <person name="Bahia D."/>
            <person name="Loreto E."/>
            <person name="Prestes E.B."/>
            <person name="Lima F.M."/>
            <person name="Rodrigues-Luiz G."/>
            <person name="Vallejo G.A."/>
            <person name="Filho J.F."/>
            <person name="Monteiro K.M."/>
            <person name="Tyler K.M."/>
            <person name="de Almeida L.G."/>
            <person name="Ortiz M.F."/>
            <person name="Siervo M.A."/>
            <person name="de Moraes M.H."/>
            <person name="Cunha O.L."/>
            <person name="Mendonca-Neto R."/>
            <person name="Silva R."/>
            <person name="Teixeira S.M."/>
            <person name="Murta S.M."/>
            <person name="Sincero T.C."/>
            <person name="Mendes T.A."/>
            <person name="Urmenyi T.P."/>
            <person name="Silva V.G."/>
            <person name="da Rocha W.D."/>
            <person name="Andersson B."/>
            <person name="Romanha A.J."/>
            <person name="Steindel M."/>
            <person name="de Vasconcelos A.T."/>
            <person name="Grisard E.C."/>
        </authorList>
    </citation>
    <scope>NUCLEOTIDE SEQUENCE [LARGE SCALE GENOMIC DNA]</scope>
    <source>
        <strain evidence="4 5">SC58</strain>
    </source>
</reference>
<dbReference type="Gene3D" id="3.10.20.230">
    <property type="entry name" value="Doublecortin domain"/>
    <property type="match status" value="2"/>
</dbReference>
<dbReference type="EMBL" id="AUPL01003457">
    <property type="protein sequence ID" value="ESL08834.1"/>
    <property type="molecule type" value="Genomic_DNA"/>
</dbReference>
<keyword evidence="1" id="KW-0175">Coiled coil</keyword>
<name>A0A061J1M4_TRYRA</name>
<feature type="compositionally biased region" description="Pro residues" evidence="2">
    <location>
        <begin position="168"/>
        <end position="180"/>
    </location>
</feature>
<dbReference type="InterPro" id="IPR003533">
    <property type="entry name" value="Doublecortin_dom"/>
</dbReference>
<feature type="compositionally biased region" description="Polar residues" evidence="2">
    <location>
        <begin position="182"/>
        <end position="201"/>
    </location>
</feature>
<dbReference type="GO" id="GO:0035556">
    <property type="term" value="P:intracellular signal transduction"/>
    <property type="evidence" value="ECO:0007669"/>
    <property type="project" value="InterPro"/>
</dbReference>
<dbReference type="VEuPathDB" id="TriTrypDB:TRSC58_03457"/>
<dbReference type="AlphaFoldDB" id="A0A061J1M4"/>
<dbReference type="SUPFAM" id="SSF89837">
    <property type="entry name" value="Doublecortin (DC)"/>
    <property type="match status" value="2"/>
</dbReference>
<feature type="domain" description="Doublecortin" evidence="3">
    <location>
        <begin position="377"/>
        <end position="472"/>
    </location>
</feature>
<comment type="caution">
    <text evidence="4">The sequence shown here is derived from an EMBL/GenBank/DDBJ whole genome shotgun (WGS) entry which is preliminary data.</text>
</comment>
<feature type="region of interest" description="Disordered" evidence="2">
    <location>
        <begin position="147"/>
        <end position="201"/>
    </location>
</feature>
<feature type="compositionally biased region" description="Basic and acidic residues" evidence="2">
    <location>
        <begin position="231"/>
        <end position="253"/>
    </location>
</feature>
<gene>
    <name evidence="4" type="ORF">TRSC58_03457</name>
</gene>
<dbReference type="Pfam" id="PF03607">
    <property type="entry name" value="DCX"/>
    <property type="match status" value="1"/>
</dbReference>
<dbReference type="Proteomes" id="UP000031737">
    <property type="component" value="Unassembled WGS sequence"/>
</dbReference>